<evidence type="ECO:0000256" key="1">
    <source>
        <dbReference type="ARBA" id="ARBA00022500"/>
    </source>
</evidence>
<dbReference type="AlphaFoldDB" id="A0A4Q2R571"/>
<feature type="domain" description="HAMP" evidence="7">
    <location>
        <begin position="290"/>
        <end position="342"/>
    </location>
</feature>
<feature type="domain" description="Methyl-accepting transducer" evidence="6">
    <location>
        <begin position="347"/>
        <end position="427"/>
    </location>
</feature>
<evidence type="ECO:0000313" key="9">
    <source>
        <dbReference type="Proteomes" id="UP000289411"/>
    </source>
</evidence>
<dbReference type="Gene3D" id="6.10.340.10">
    <property type="match status" value="1"/>
</dbReference>
<evidence type="ECO:0000259" key="6">
    <source>
        <dbReference type="PROSITE" id="PS50111"/>
    </source>
</evidence>
<keyword evidence="4" id="KW-0175">Coiled coil</keyword>
<feature type="transmembrane region" description="Helical" evidence="5">
    <location>
        <begin position="187"/>
        <end position="208"/>
    </location>
</feature>
<dbReference type="InterPro" id="IPR004089">
    <property type="entry name" value="MCPsignal_dom"/>
</dbReference>
<dbReference type="SUPFAM" id="SSF58104">
    <property type="entry name" value="Methyl-accepting chemotaxis protein (MCP) signaling domain"/>
    <property type="match status" value="1"/>
</dbReference>
<evidence type="ECO:0000259" key="7">
    <source>
        <dbReference type="PROSITE" id="PS50885"/>
    </source>
</evidence>
<dbReference type="Proteomes" id="UP000289411">
    <property type="component" value="Unassembled WGS sequence"/>
</dbReference>
<dbReference type="PANTHER" id="PTHR43531">
    <property type="entry name" value="PROTEIN ICFG"/>
    <property type="match status" value="1"/>
</dbReference>
<sequence length="427" mass="45010">MPKVTISRRLALSFTAVVAGVLVMCGVIYASTQRLAEAEAAAAVSHDLSSAVTQGQIEMLDQMNLIRTYVVTQDAAVLDRARERQGRFDKQVDLARGLAARHEQVIPLIDALQTAYASWRTEVADPEINLAGDPATVGKAMKLVGGAVARLREKDVAAKAAVVLSTMRQWATEEQAASATALRVTTVMLVAGGLLTAGLAALMGWRLSRTIAAPVRGMTAAMDRLAAGDQSVAIPALGRRDEIGTMAAALQRFKEDALRARALEAEAGAARRAADAERARAEADRAEAAHQQAEVVGAIADGLDRLAHGDLVSRLDRAFASEYEKLRADFNGALARLQQTLAMVAQNSGAIRSGTGEITSAADDLSRRTEQQAASLEETAAALDEITATVRKTAEGARHADAAVRKAKAGAEDSGRVVRQAVEAMNG</sequence>
<keyword evidence="3" id="KW-0807">Transducer</keyword>
<comment type="caution">
    <text evidence="8">The sequence shown here is derived from an EMBL/GenBank/DDBJ whole genome shotgun (WGS) entry which is preliminary data.</text>
</comment>
<dbReference type="PROSITE" id="PS50885">
    <property type="entry name" value="HAMP"/>
    <property type="match status" value="2"/>
</dbReference>
<dbReference type="GO" id="GO:0006935">
    <property type="term" value="P:chemotaxis"/>
    <property type="evidence" value="ECO:0007669"/>
    <property type="project" value="UniProtKB-KW"/>
</dbReference>
<protein>
    <submittedName>
        <fullName evidence="8">Methyl-accepting chemotaxis protein</fullName>
    </submittedName>
</protein>
<keyword evidence="5" id="KW-1133">Transmembrane helix</keyword>
<reference evidence="8 9" key="2">
    <citation type="submission" date="2019-02" db="EMBL/GenBank/DDBJ databases">
        <title>'Lichenibacterium ramalinii' gen. nov. sp. nov., 'Lichenibacterium minor' gen. nov. sp. nov.</title>
        <authorList>
            <person name="Pankratov T."/>
        </authorList>
    </citation>
    <scope>NUCLEOTIDE SEQUENCE [LARGE SCALE GENOMIC DNA]</scope>
    <source>
        <strain evidence="8 9">RmlP001</strain>
    </source>
</reference>
<dbReference type="CDD" id="cd06225">
    <property type="entry name" value="HAMP"/>
    <property type="match status" value="1"/>
</dbReference>
<dbReference type="EMBL" id="QYBC01000038">
    <property type="protein sequence ID" value="RYB01492.1"/>
    <property type="molecule type" value="Genomic_DNA"/>
</dbReference>
<evidence type="ECO:0000256" key="5">
    <source>
        <dbReference type="SAM" id="Phobius"/>
    </source>
</evidence>
<feature type="coiled-coil region" evidence="4">
    <location>
        <begin position="260"/>
        <end position="296"/>
    </location>
</feature>
<proteinExistence type="inferred from homology"/>
<dbReference type="SMART" id="SM00304">
    <property type="entry name" value="HAMP"/>
    <property type="match status" value="2"/>
</dbReference>
<dbReference type="Pfam" id="PF05227">
    <property type="entry name" value="CHASE3"/>
    <property type="match status" value="1"/>
</dbReference>
<dbReference type="PANTHER" id="PTHR43531:SF11">
    <property type="entry name" value="METHYL-ACCEPTING CHEMOTAXIS PROTEIN 3"/>
    <property type="match status" value="1"/>
</dbReference>
<keyword evidence="1" id="KW-0145">Chemotaxis</keyword>
<feature type="non-terminal residue" evidence="8">
    <location>
        <position position="427"/>
    </location>
</feature>
<accession>A0A4Q2R571</accession>
<keyword evidence="5" id="KW-0472">Membrane</keyword>
<evidence type="ECO:0000256" key="2">
    <source>
        <dbReference type="ARBA" id="ARBA00029447"/>
    </source>
</evidence>
<gene>
    <name evidence="8" type="ORF">D3272_25930</name>
</gene>
<evidence type="ECO:0000313" key="8">
    <source>
        <dbReference type="EMBL" id="RYB01492.1"/>
    </source>
</evidence>
<dbReference type="SUPFAM" id="SSF158472">
    <property type="entry name" value="HAMP domain-like"/>
    <property type="match status" value="1"/>
</dbReference>
<keyword evidence="9" id="KW-1185">Reference proteome</keyword>
<feature type="domain" description="HAMP" evidence="7">
    <location>
        <begin position="209"/>
        <end position="262"/>
    </location>
</feature>
<dbReference type="PROSITE" id="PS50111">
    <property type="entry name" value="CHEMOTAXIS_TRANSDUC_2"/>
    <property type="match status" value="1"/>
</dbReference>
<name>A0A4Q2R571_9HYPH</name>
<reference evidence="8 9" key="1">
    <citation type="submission" date="2018-09" db="EMBL/GenBank/DDBJ databases">
        <authorList>
            <person name="Grouzdev D.S."/>
            <person name="Krutkina M.S."/>
        </authorList>
    </citation>
    <scope>NUCLEOTIDE SEQUENCE [LARGE SCALE GENOMIC DNA]</scope>
    <source>
        <strain evidence="8 9">RmlP001</strain>
    </source>
</reference>
<dbReference type="GO" id="GO:0007165">
    <property type="term" value="P:signal transduction"/>
    <property type="evidence" value="ECO:0007669"/>
    <property type="project" value="UniProtKB-KW"/>
</dbReference>
<evidence type="ECO:0000256" key="4">
    <source>
        <dbReference type="SAM" id="Coils"/>
    </source>
</evidence>
<dbReference type="InterPro" id="IPR007891">
    <property type="entry name" value="CHASE3"/>
</dbReference>
<dbReference type="GO" id="GO:0016020">
    <property type="term" value="C:membrane"/>
    <property type="evidence" value="ECO:0007669"/>
    <property type="project" value="InterPro"/>
</dbReference>
<dbReference type="Gene3D" id="1.10.287.950">
    <property type="entry name" value="Methyl-accepting chemotaxis protein"/>
    <property type="match status" value="1"/>
</dbReference>
<dbReference type="InterPro" id="IPR003660">
    <property type="entry name" value="HAMP_dom"/>
</dbReference>
<comment type="similarity">
    <text evidence="2">Belongs to the methyl-accepting chemotaxis (MCP) protein family.</text>
</comment>
<dbReference type="Pfam" id="PF00672">
    <property type="entry name" value="HAMP"/>
    <property type="match status" value="1"/>
</dbReference>
<evidence type="ECO:0000256" key="3">
    <source>
        <dbReference type="PROSITE-ProRule" id="PRU00284"/>
    </source>
</evidence>
<organism evidence="8 9">
    <name type="scientific">Lichenibacterium ramalinae</name>
    <dbReference type="NCBI Taxonomy" id="2316527"/>
    <lineage>
        <taxon>Bacteria</taxon>
        <taxon>Pseudomonadati</taxon>
        <taxon>Pseudomonadota</taxon>
        <taxon>Alphaproteobacteria</taxon>
        <taxon>Hyphomicrobiales</taxon>
        <taxon>Lichenihabitantaceae</taxon>
        <taxon>Lichenibacterium</taxon>
    </lineage>
</organism>
<keyword evidence="5" id="KW-0812">Transmembrane</keyword>
<dbReference type="InterPro" id="IPR051310">
    <property type="entry name" value="MCP_chemotaxis"/>
</dbReference>